<feature type="binding site" evidence="16">
    <location>
        <position position="176"/>
    </location>
    <ligand>
        <name>substrate</name>
    </ligand>
</feature>
<dbReference type="GO" id="GO:0046872">
    <property type="term" value="F:metal ion binding"/>
    <property type="evidence" value="ECO:0007669"/>
    <property type="project" value="UniProtKB-KW"/>
</dbReference>
<feature type="binding site" evidence="16">
    <location>
        <position position="91"/>
    </location>
    <ligand>
        <name>substrate</name>
    </ligand>
</feature>
<keyword evidence="9 16" id="KW-0547">Nucleotide-binding</keyword>
<keyword evidence="10 16" id="KW-0418">Kinase</keyword>
<dbReference type="GO" id="GO:0015937">
    <property type="term" value="P:coenzyme A biosynthetic process"/>
    <property type="evidence" value="ECO:0007669"/>
    <property type="project" value="UniProtKB-UniRule"/>
</dbReference>
<comment type="subcellular location">
    <subcellularLocation>
        <location evidence="3 16">Cytoplasm</location>
    </subcellularLocation>
</comment>
<keyword evidence="13 16" id="KW-0173">Coenzyme A biosynthesis</keyword>
<comment type="pathway">
    <text evidence="4 16">Cofactor biosynthesis; coenzyme A biosynthesis; CoA from (R)-pantothenate: step 1/5.</text>
</comment>
<dbReference type="PANTHER" id="PTHR34265">
    <property type="entry name" value="TYPE III PANTOTHENATE KINASE"/>
    <property type="match status" value="1"/>
</dbReference>
<dbReference type="Pfam" id="PF03309">
    <property type="entry name" value="Pan_kinase"/>
    <property type="match status" value="1"/>
</dbReference>
<comment type="cofactor">
    <cofactor evidence="2">
        <name>K(+)</name>
        <dbReference type="ChEBI" id="CHEBI:29103"/>
    </cofactor>
</comment>
<keyword evidence="8 16" id="KW-0808">Transferase</keyword>
<accession>A0A7W1WWR0</accession>
<evidence type="ECO:0000256" key="4">
    <source>
        <dbReference type="ARBA" id="ARBA00005225"/>
    </source>
</evidence>
<proteinExistence type="inferred from homology"/>
<dbReference type="CDD" id="cd24015">
    <property type="entry name" value="ASKHA_NBD_PanK-III"/>
    <property type="match status" value="1"/>
</dbReference>
<name>A0A7W1WWR0_9GAMM</name>
<dbReference type="InterPro" id="IPR043129">
    <property type="entry name" value="ATPase_NBD"/>
</dbReference>
<evidence type="ECO:0000256" key="1">
    <source>
        <dbReference type="ARBA" id="ARBA00001206"/>
    </source>
</evidence>
<dbReference type="GO" id="GO:0005524">
    <property type="term" value="F:ATP binding"/>
    <property type="evidence" value="ECO:0007669"/>
    <property type="project" value="UniProtKB-UniRule"/>
</dbReference>
<evidence type="ECO:0000256" key="14">
    <source>
        <dbReference type="ARBA" id="ARBA00038036"/>
    </source>
</evidence>
<dbReference type="NCBIfam" id="TIGR00671">
    <property type="entry name" value="baf"/>
    <property type="match status" value="1"/>
</dbReference>
<dbReference type="InterPro" id="IPR004619">
    <property type="entry name" value="Type_III_PanK"/>
</dbReference>
<keyword evidence="16" id="KW-0479">Metal-binding</keyword>
<dbReference type="EMBL" id="JACEMT010000038">
    <property type="protein sequence ID" value="MBA4501602.1"/>
    <property type="molecule type" value="Genomic_DNA"/>
</dbReference>
<dbReference type="SUPFAM" id="SSF53067">
    <property type="entry name" value="Actin-like ATPase domain"/>
    <property type="match status" value="2"/>
</dbReference>
<comment type="catalytic activity">
    <reaction evidence="1 16">
        <text>(R)-pantothenate + ATP = (R)-4'-phosphopantothenate + ADP + H(+)</text>
        <dbReference type="Rhea" id="RHEA:16373"/>
        <dbReference type="ChEBI" id="CHEBI:10986"/>
        <dbReference type="ChEBI" id="CHEBI:15378"/>
        <dbReference type="ChEBI" id="CHEBI:29032"/>
        <dbReference type="ChEBI" id="CHEBI:30616"/>
        <dbReference type="ChEBI" id="CHEBI:456216"/>
        <dbReference type="EC" id="2.7.1.33"/>
    </reaction>
</comment>
<dbReference type="RefSeq" id="WP_181737631.1">
    <property type="nucleotide sequence ID" value="NZ_JACEMT010000038.1"/>
</dbReference>
<evidence type="ECO:0000256" key="11">
    <source>
        <dbReference type="ARBA" id="ARBA00022840"/>
    </source>
</evidence>
<gene>
    <name evidence="16" type="primary">coaX</name>
    <name evidence="17" type="ORF">H1S06_04415</name>
</gene>
<keyword evidence="11 16" id="KW-0067">ATP-binding</keyword>
<evidence type="ECO:0000256" key="8">
    <source>
        <dbReference type="ARBA" id="ARBA00022679"/>
    </source>
</evidence>
<dbReference type="EC" id="2.7.1.33" evidence="6 16"/>
<dbReference type="UniPathway" id="UPA00241">
    <property type="reaction ID" value="UER00352"/>
</dbReference>
<feature type="binding site" evidence="16">
    <location>
        <position position="123"/>
    </location>
    <ligand>
        <name>ATP</name>
        <dbReference type="ChEBI" id="CHEBI:30616"/>
    </ligand>
</feature>
<dbReference type="HAMAP" id="MF_01274">
    <property type="entry name" value="Pantothen_kinase_3"/>
    <property type="match status" value="1"/>
</dbReference>
<dbReference type="PANTHER" id="PTHR34265:SF1">
    <property type="entry name" value="TYPE III PANTOTHENATE KINASE"/>
    <property type="match status" value="1"/>
</dbReference>
<keyword evidence="12 16" id="KW-0630">Potassium</keyword>
<feature type="active site" description="Proton acceptor" evidence="16">
    <location>
        <position position="100"/>
    </location>
</feature>
<evidence type="ECO:0000256" key="13">
    <source>
        <dbReference type="ARBA" id="ARBA00022993"/>
    </source>
</evidence>
<feature type="binding site" evidence="16">
    <location>
        <begin position="7"/>
        <end position="14"/>
    </location>
    <ligand>
        <name>ATP</name>
        <dbReference type="ChEBI" id="CHEBI:30616"/>
    </ligand>
</feature>
<comment type="caution">
    <text evidence="17">The sequence shown here is derived from an EMBL/GenBank/DDBJ whole genome shotgun (WGS) entry which is preliminary data.</text>
</comment>
<dbReference type="Gene3D" id="3.30.420.40">
    <property type="match status" value="2"/>
</dbReference>
<dbReference type="AlphaFoldDB" id="A0A7W1WWR0"/>
<reference evidence="17 18" key="1">
    <citation type="submission" date="2020-07" db="EMBL/GenBank/DDBJ databases">
        <title>Bacterium isolated from marien macroalgae.</title>
        <authorList>
            <person name="Zhu K."/>
            <person name="Lu D."/>
            <person name="Du Z."/>
        </authorList>
    </citation>
    <scope>NUCLEOTIDE SEQUENCE [LARGE SCALE GENOMIC DNA]</scope>
    <source>
        <strain evidence="17 18">3-1745</strain>
    </source>
</reference>
<dbReference type="Proteomes" id="UP000538931">
    <property type="component" value="Unassembled WGS sequence"/>
</dbReference>
<evidence type="ECO:0000256" key="15">
    <source>
        <dbReference type="ARBA" id="ARBA00040883"/>
    </source>
</evidence>
<evidence type="ECO:0000313" key="18">
    <source>
        <dbReference type="Proteomes" id="UP000538931"/>
    </source>
</evidence>
<protein>
    <recommendedName>
        <fullName evidence="15 16">Type III pantothenate kinase</fullName>
        <ecNumber evidence="6 16">2.7.1.33</ecNumber>
    </recommendedName>
    <alternativeName>
        <fullName evidence="16">PanK-III</fullName>
    </alternativeName>
    <alternativeName>
        <fullName evidence="16">Pantothenic acid kinase</fullName>
    </alternativeName>
</protein>
<evidence type="ECO:0000256" key="10">
    <source>
        <dbReference type="ARBA" id="ARBA00022777"/>
    </source>
</evidence>
<comment type="cofactor">
    <cofactor evidence="16">
        <name>NH4(+)</name>
        <dbReference type="ChEBI" id="CHEBI:28938"/>
    </cofactor>
    <cofactor evidence="16">
        <name>K(+)</name>
        <dbReference type="ChEBI" id="CHEBI:29103"/>
    </cofactor>
    <text evidence="16">A monovalent cation. Ammonium or potassium.</text>
</comment>
<keyword evidence="7 16" id="KW-0963">Cytoplasm</keyword>
<evidence type="ECO:0000313" key="17">
    <source>
        <dbReference type="EMBL" id="MBA4501602.1"/>
    </source>
</evidence>
<evidence type="ECO:0000256" key="3">
    <source>
        <dbReference type="ARBA" id="ARBA00004496"/>
    </source>
</evidence>
<organism evidence="17 18">
    <name type="scientific">Marinobacterium marinum</name>
    <dbReference type="NCBI Taxonomy" id="2756129"/>
    <lineage>
        <taxon>Bacteria</taxon>
        <taxon>Pseudomonadati</taxon>
        <taxon>Pseudomonadota</taxon>
        <taxon>Gammaproteobacteria</taxon>
        <taxon>Oceanospirillales</taxon>
        <taxon>Oceanospirillaceae</taxon>
        <taxon>Marinobacterium</taxon>
    </lineage>
</organism>
<evidence type="ECO:0000256" key="16">
    <source>
        <dbReference type="HAMAP-Rule" id="MF_01274"/>
    </source>
</evidence>
<feature type="binding site" evidence="16">
    <location>
        <position position="120"/>
    </location>
    <ligand>
        <name>K(+)</name>
        <dbReference type="ChEBI" id="CHEBI:29103"/>
    </ligand>
</feature>
<comment type="similarity">
    <text evidence="14 16">Belongs to the type III pantothenate kinase family.</text>
</comment>
<evidence type="ECO:0000256" key="7">
    <source>
        <dbReference type="ARBA" id="ARBA00022490"/>
    </source>
</evidence>
<keyword evidence="18" id="KW-1185">Reference proteome</keyword>
<evidence type="ECO:0000256" key="12">
    <source>
        <dbReference type="ARBA" id="ARBA00022958"/>
    </source>
</evidence>
<dbReference type="GO" id="GO:0004594">
    <property type="term" value="F:pantothenate kinase activity"/>
    <property type="evidence" value="ECO:0007669"/>
    <property type="project" value="UniProtKB-UniRule"/>
</dbReference>
<evidence type="ECO:0000256" key="6">
    <source>
        <dbReference type="ARBA" id="ARBA00012102"/>
    </source>
</evidence>
<evidence type="ECO:0000256" key="5">
    <source>
        <dbReference type="ARBA" id="ARBA00011738"/>
    </source>
</evidence>
<feature type="binding site" evidence="16">
    <location>
        <begin position="98"/>
        <end position="101"/>
    </location>
    <ligand>
        <name>substrate</name>
    </ligand>
</feature>
<evidence type="ECO:0000256" key="9">
    <source>
        <dbReference type="ARBA" id="ARBA00022741"/>
    </source>
</evidence>
<dbReference type="GO" id="GO:0005737">
    <property type="term" value="C:cytoplasm"/>
    <property type="evidence" value="ECO:0007669"/>
    <property type="project" value="UniProtKB-SubCell"/>
</dbReference>
<comment type="subunit">
    <text evidence="5 16">Homodimer.</text>
</comment>
<evidence type="ECO:0000256" key="2">
    <source>
        <dbReference type="ARBA" id="ARBA00001958"/>
    </source>
</evidence>
<sequence length="242" mass="26732">MKRLELDAGNSFIKWRLLEQGRVRRRGSWLTAEFSAERLLECGERPDRIWFASVAGEVFDRALQAGVERYWQVPLQRACAQAEAAGVRNSYKDPARMGVDRWLALLAAWHQVKDACWVVDCGSAITVDLLDAAGCHQGGYILPGLRLMRQALLGNTAGVTVDRPVDSGVVMPGRDTSSGVEHGINLLLLSLARQLKNDIPGVADVPSRVLVTGGDGRQWLEVMPEAEWCPDLVMDGLRWALE</sequence>
<comment type="function">
    <text evidence="16">Catalyzes the phosphorylation of pantothenate (Pan), the first step in CoA biosynthesis.</text>
</comment>